<keyword evidence="2" id="KW-0964">Secreted</keyword>
<evidence type="ECO:0000256" key="1">
    <source>
        <dbReference type="ARBA" id="ARBA00004613"/>
    </source>
</evidence>
<evidence type="ECO:0000313" key="6">
    <source>
        <dbReference type="Proteomes" id="UP000609121"/>
    </source>
</evidence>
<dbReference type="PROSITE" id="PS00330">
    <property type="entry name" value="HEMOLYSIN_CALCIUM"/>
    <property type="match status" value="2"/>
</dbReference>
<dbReference type="Gene3D" id="2.150.10.10">
    <property type="entry name" value="Serralysin-like metalloprotease, C-terminal"/>
    <property type="match status" value="1"/>
</dbReference>
<evidence type="ECO:0000313" key="5">
    <source>
        <dbReference type="EMBL" id="MBE3636773.1"/>
    </source>
</evidence>
<dbReference type="Pfam" id="PF00353">
    <property type="entry name" value="HemolysinCabind"/>
    <property type="match status" value="3"/>
</dbReference>
<accession>A0A8J6YVD8</accession>
<feature type="domain" description="Alginate lyase 2" evidence="4">
    <location>
        <begin position="8"/>
        <end position="262"/>
    </location>
</feature>
<organism evidence="5 6">
    <name type="scientific">Mangrovicoccus algicola</name>
    <dbReference type="NCBI Taxonomy" id="2771008"/>
    <lineage>
        <taxon>Bacteria</taxon>
        <taxon>Pseudomonadati</taxon>
        <taxon>Pseudomonadota</taxon>
        <taxon>Alphaproteobacteria</taxon>
        <taxon>Rhodobacterales</taxon>
        <taxon>Paracoccaceae</taxon>
        <taxon>Mangrovicoccus</taxon>
    </lineage>
</organism>
<dbReference type="Proteomes" id="UP000609121">
    <property type="component" value="Unassembled WGS sequence"/>
</dbReference>
<feature type="compositionally biased region" description="Gly residues" evidence="3">
    <location>
        <begin position="275"/>
        <end position="290"/>
    </location>
</feature>
<evidence type="ECO:0000259" key="4">
    <source>
        <dbReference type="Pfam" id="PF08787"/>
    </source>
</evidence>
<evidence type="ECO:0000256" key="3">
    <source>
        <dbReference type="SAM" id="MobiDB-lite"/>
    </source>
</evidence>
<dbReference type="PRINTS" id="PR00313">
    <property type="entry name" value="CABNDNGRPT"/>
</dbReference>
<dbReference type="SUPFAM" id="SSF49899">
    <property type="entry name" value="Concanavalin A-like lectins/glucanases"/>
    <property type="match status" value="1"/>
</dbReference>
<feature type="region of interest" description="Disordered" evidence="3">
    <location>
        <begin position="266"/>
        <end position="304"/>
    </location>
</feature>
<dbReference type="GO" id="GO:0005576">
    <property type="term" value="C:extracellular region"/>
    <property type="evidence" value="ECO:0007669"/>
    <property type="project" value="UniProtKB-SubCell"/>
</dbReference>
<dbReference type="NCBIfam" id="TIGR03661">
    <property type="entry name" value="T1SS_VCA0849"/>
    <property type="match status" value="1"/>
</dbReference>
<dbReference type="EMBL" id="JACVXA010000003">
    <property type="protein sequence ID" value="MBE3636773.1"/>
    <property type="molecule type" value="Genomic_DNA"/>
</dbReference>
<evidence type="ECO:0000256" key="2">
    <source>
        <dbReference type="ARBA" id="ARBA00022525"/>
    </source>
</evidence>
<dbReference type="Pfam" id="PF08787">
    <property type="entry name" value="Alginate_lyase2"/>
    <property type="match status" value="1"/>
</dbReference>
<dbReference type="Gene3D" id="2.60.120.200">
    <property type="match status" value="1"/>
</dbReference>
<protein>
    <submittedName>
        <fullName evidence="5">Polysaccharide lyase family 7 protein</fullName>
    </submittedName>
</protein>
<feature type="region of interest" description="Disordered" evidence="3">
    <location>
        <begin position="353"/>
        <end position="376"/>
    </location>
</feature>
<comment type="subcellular location">
    <subcellularLocation>
        <location evidence="1">Secreted</location>
    </subcellularLocation>
</comment>
<dbReference type="InterPro" id="IPR019960">
    <property type="entry name" value="T1SS_VCA0849"/>
</dbReference>
<dbReference type="GO" id="GO:0016829">
    <property type="term" value="F:lyase activity"/>
    <property type="evidence" value="ECO:0007669"/>
    <property type="project" value="UniProtKB-KW"/>
</dbReference>
<sequence length="491" mass="50586">MPWNHSIFDLNNWKVTLPVDADYFKSDGGDGNFFDDTAYEVKPPNFEGFEAEEFFYYDANQDAMIFRADVNGARTSANTNYTRSELREMNDDGSNAAWSVSQGGTLSATLKVTELAEEDDGDPARVIVGQIHGANDELCRLYYNADGDLYYANELTGSDGDERLFYFENAAGQRPNVALGETFSYIIEVVDGKLIVAIYADGQTYSAVPTDGVDPTEIIDDWNGDSFYFKAGVYQGVTHVSGHASEGSGAAEAAFFGIDISHDEGGGRDAWLGDNPGGGSGGGGTGGGSGNTIDGTSGADDISGTSGADLINAGAGADTVSGGGGNDTINGGGGYDSLKGDAGNDVLNGNAGNDTLKGGAGNDTLTGGSGSDELWGNDGDDVLVAGSGSDWLKGGAGADTYVFTDLHGTDVVADFSRPNGDVLDLSEILDGASGLGGSNAISGGYVEFVQDGADTRLYVDLDGDAGSGARVHLATLLDETAADFGLSDLIL</sequence>
<dbReference type="InterPro" id="IPR018511">
    <property type="entry name" value="Hemolysin-typ_Ca-bd_CS"/>
</dbReference>
<gene>
    <name evidence="5" type="ORF">ICN82_00985</name>
</gene>
<dbReference type="GO" id="GO:0005509">
    <property type="term" value="F:calcium ion binding"/>
    <property type="evidence" value="ECO:0007669"/>
    <property type="project" value="InterPro"/>
</dbReference>
<dbReference type="InterPro" id="IPR050557">
    <property type="entry name" value="RTX_toxin/Mannuronan_C5-epim"/>
</dbReference>
<reference evidence="5" key="1">
    <citation type="submission" date="2020-09" db="EMBL/GenBank/DDBJ databases">
        <title>A novel bacterium of genus Mangrovicoccus, isolated from South China Sea.</title>
        <authorList>
            <person name="Huang H."/>
            <person name="Mo K."/>
            <person name="Hu Y."/>
        </authorList>
    </citation>
    <scope>NUCLEOTIDE SEQUENCE</scope>
    <source>
        <strain evidence="5">HB182678</strain>
    </source>
</reference>
<name>A0A8J6YVD8_9RHOB</name>
<dbReference type="SUPFAM" id="SSF51120">
    <property type="entry name" value="beta-Roll"/>
    <property type="match status" value="2"/>
</dbReference>
<keyword evidence="6" id="KW-1185">Reference proteome</keyword>
<proteinExistence type="predicted"/>
<dbReference type="PANTHER" id="PTHR38340:SF1">
    <property type="entry name" value="S-LAYER PROTEIN"/>
    <property type="match status" value="1"/>
</dbReference>
<dbReference type="AlphaFoldDB" id="A0A8J6YVD8"/>
<keyword evidence="5" id="KW-0456">Lyase</keyword>
<dbReference type="RefSeq" id="WP_193178961.1">
    <property type="nucleotide sequence ID" value="NZ_JACVXA010000003.1"/>
</dbReference>
<comment type="caution">
    <text evidence="5">The sequence shown here is derived from an EMBL/GenBank/DDBJ whole genome shotgun (WGS) entry which is preliminary data.</text>
</comment>
<dbReference type="InterPro" id="IPR011049">
    <property type="entry name" value="Serralysin-like_metalloprot_C"/>
</dbReference>
<dbReference type="PANTHER" id="PTHR38340">
    <property type="entry name" value="S-LAYER PROTEIN"/>
    <property type="match status" value="1"/>
</dbReference>
<dbReference type="InterPro" id="IPR001343">
    <property type="entry name" value="Hemolysn_Ca-bd"/>
</dbReference>
<dbReference type="InterPro" id="IPR014895">
    <property type="entry name" value="Alginate_lyase_2"/>
</dbReference>
<dbReference type="InterPro" id="IPR013320">
    <property type="entry name" value="ConA-like_dom_sf"/>
</dbReference>